<feature type="compositionally biased region" description="Low complexity" evidence="1">
    <location>
        <begin position="53"/>
        <end position="73"/>
    </location>
</feature>
<evidence type="ECO:0000256" key="1">
    <source>
        <dbReference type="SAM" id="MobiDB-lite"/>
    </source>
</evidence>
<keyword evidence="3" id="KW-1185">Reference proteome</keyword>
<gene>
    <name evidence="2" type="ORF">TWF696_001609</name>
</gene>
<feature type="region of interest" description="Disordered" evidence="1">
    <location>
        <begin position="200"/>
        <end position="229"/>
    </location>
</feature>
<reference evidence="2 3" key="1">
    <citation type="submission" date="2019-10" db="EMBL/GenBank/DDBJ databases">
        <authorList>
            <person name="Palmer J.M."/>
        </authorList>
    </citation>
    <scope>NUCLEOTIDE SEQUENCE [LARGE SCALE GENOMIC DNA]</scope>
    <source>
        <strain evidence="2 3">TWF696</strain>
    </source>
</reference>
<sequence>MSMLLTTSCTTSSPLFRTSTFGTVPLSPSSSPQSDDVVMDCPSSPSLFPRDIPSAPTTPGPTGTSSRSSFRPPNSAKRARRNTHVNTDPYPYPSAPMLQNPRRLSAIPTDNDVEAAYRNMSEYETSGSVSPITRRKLPSRNLLQDSRLAPAPQLLSPLPLAPAPSFLPSATTTSRLATADVDDLNETLAQAIRLLSLEKKPDSYPSTDASSNGSPHASISTSTSYADDQSFHHQQFPSHHFHQSQTTLPDPEEILKEIVRNSLQSLHALRLAKAMERDIRAIRRASVEESGMDVEGVGSAHSSQESGTAMQVVAYLEQSVSTINSARQYIEFAEETLCDTRDRVRDALLKG</sequence>
<dbReference type="Proteomes" id="UP001375240">
    <property type="component" value="Unassembled WGS sequence"/>
</dbReference>
<protein>
    <submittedName>
        <fullName evidence="2">Uncharacterized protein</fullName>
    </submittedName>
</protein>
<evidence type="ECO:0000313" key="3">
    <source>
        <dbReference type="Proteomes" id="UP001375240"/>
    </source>
</evidence>
<feature type="compositionally biased region" description="Low complexity" evidence="1">
    <location>
        <begin position="24"/>
        <end position="40"/>
    </location>
</feature>
<feature type="region of interest" description="Disordered" evidence="1">
    <location>
        <begin position="16"/>
        <end position="102"/>
    </location>
</feature>
<feature type="compositionally biased region" description="Polar residues" evidence="1">
    <location>
        <begin position="204"/>
        <end position="227"/>
    </location>
</feature>
<organism evidence="2 3">
    <name type="scientific">Orbilia brochopaga</name>
    <dbReference type="NCBI Taxonomy" id="3140254"/>
    <lineage>
        <taxon>Eukaryota</taxon>
        <taxon>Fungi</taxon>
        <taxon>Dikarya</taxon>
        <taxon>Ascomycota</taxon>
        <taxon>Pezizomycotina</taxon>
        <taxon>Orbiliomycetes</taxon>
        <taxon>Orbiliales</taxon>
        <taxon>Orbiliaceae</taxon>
        <taxon>Orbilia</taxon>
    </lineage>
</organism>
<dbReference type="AlphaFoldDB" id="A0AAV9U9F5"/>
<evidence type="ECO:0000313" key="2">
    <source>
        <dbReference type="EMBL" id="KAK6338138.1"/>
    </source>
</evidence>
<comment type="caution">
    <text evidence="2">The sequence shown here is derived from an EMBL/GenBank/DDBJ whole genome shotgun (WGS) entry which is preliminary data.</text>
</comment>
<accession>A0AAV9U9F5</accession>
<proteinExistence type="predicted"/>
<name>A0AAV9U9F5_9PEZI</name>
<dbReference type="EMBL" id="JAVHNQ010000010">
    <property type="protein sequence ID" value="KAK6338138.1"/>
    <property type="molecule type" value="Genomic_DNA"/>
</dbReference>